<reference evidence="9 10" key="1">
    <citation type="submission" date="2011-08" db="EMBL/GenBank/DDBJ databases">
        <title>The Genome Sequence of Clostridium hathewayi WAL-18680.</title>
        <authorList>
            <consortium name="The Broad Institute Genome Sequencing Platform"/>
            <person name="Earl A."/>
            <person name="Ward D."/>
            <person name="Feldgarden M."/>
            <person name="Gevers D."/>
            <person name="Finegold S.M."/>
            <person name="Summanen P.H."/>
            <person name="Molitoris D.R."/>
            <person name="Song M."/>
            <person name="Daigneault M."/>
            <person name="Allen-Vercoe E."/>
            <person name="Young S.K."/>
            <person name="Zeng Q."/>
            <person name="Gargeya S."/>
            <person name="Fitzgerald M."/>
            <person name="Haas B."/>
            <person name="Abouelleil A."/>
            <person name="Alvarado L."/>
            <person name="Arachchi H.M."/>
            <person name="Berlin A."/>
            <person name="Brown A."/>
            <person name="Chapman S.B."/>
            <person name="Chen Z."/>
            <person name="Dunbar C."/>
            <person name="Freedman E."/>
            <person name="Gearin G."/>
            <person name="Gellesch M."/>
            <person name="Goldberg J."/>
            <person name="Griggs A."/>
            <person name="Gujja S."/>
            <person name="Heiman D."/>
            <person name="Howarth C."/>
            <person name="Larson L."/>
            <person name="Lui A."/>
            <person name="MacDonald P.J.P."/>
            <person name="Montmayeur A."/>
            <person name="Murphy C."/>
            <person name="Neiman D."/>
            <person name="Pearson M."/>
            <person name="Priest M."/>
            <person name="Roberts A."/>
            <person name="Saif S."/>
            <person name="Shea T."/>
            <person name="Shenoy N."/>
            <person name="Sisk P."/>
            <person name="Stolte C."/>
            <person name="Sykes S."/>
            <person name="Wortman J."/>
            <person name="Nusbaum C."/>
            <person name="Birren B."/>
        </authorList>
    </citation>
    <scope>NUCLEOTIDE SEQUENCE [LARGE SCALE GENOMIC DNA]</scope>
    <source>
        <strain evidence="9 10">WAL-18680</strain>
    </source>
</reference>
<sequence length="290" mass="31102">MIRCGAEYDLGVTGRGVGVAVLDTGIFLHEDFEDRVVVFRDMLQRRNEPYDDNGHGTHISAIIGGAGIASEGRYCGVAPGCNLISIKVLDKKGNGYASDVLAGIRWIRENKDRYGIRIVNISVGSYSRKNMNENSALVKGVNAAWDDGLVVVVAAGNQGPGRMTITTPGISRKVITVGCSDDHKEVNVMGNRMVDYSGRGPTGACICKPDVVAPGSSIISCANAPGRYMIKSGTSMSTPLVSGAIALLLEKYPDMSNRDVKLRLRERCVDLGLPRNQQGWGGLDVCRLLE</sequence>
<dbReference type="PANTHER" id="PTHR43806:SF65">
    <property type="entry name" value="SERINE PROTEASE APRX"/>
    <property type="match status" value="1"/>
</dbReference>
<dbReference type="InterPro" id="IPR015500">
    <property type="entry name" value="Peptidase_S8_subtilisin-rel"/>
</dbReference>
<dbReference type="GO" id="GO:0006508">
    <property type="term" value="P:proteolysis"/>
    <property type="evidence" value="ECO:0007669"/>
    <property type="project" value="UniProtKB-KW"/>
</dbReference>
<proteinExistence type="inferred from homology"/>
<dbReference type="PROSITE" id="PS51892">
    <property type="entry name" value="SUBTILASE"/>
    <property type="match status" value="1"/>
</dbReference>
<gene>
    <name evidence="9" type="ORF">HMPREF9473_04997</name>
</gene>
<keyword evidence="3 6" id="KW-0378">Hydrolase</keyword>
<feature type="active site" description="Charge relay system" evidence="5 6">
    <location>
        <position position="23"/>
    </location>
</feature>
<dbReference type="InterPro" id="IPR023828">
    <property type="entry name" value="Peptidase_S8_Ser-AS"/>
</dbReference>
<dbReference type="PROSITE" id="PS00136">
    <property type="entry name" value="SUBTILASE_ASP"/>
    <property type="match status" value="1"/>
</dbReference>
<comment type="caution">
    <text evidence="9">The sequence shown here is derived from an EMBL/GenBank/DDBJ whole genome shotgun (WGS) entry which is preliminary data.</text>
</comment>
<name>G5INB9_9FIRM</name>
<dbReference type="AlphaFoldDB" id="G5INB9"/>
<evidence type="ECO:0000256" key="2">
    <source>
        <dbReference type="ARBA" id="ARBA00022670"/>
    </source>
</evidence>
<dbReference type="PANTHER" id="PTHR43806">
    <property type="entry name" value="PEPTIDASE S8"/>
    <property type="match status" value="1"/>
</dbReference>
<dbReference type="Proteomes" id="UP000005384">
    <property type="component" value="Unassembled WGS sequence"/>
</dbReference>
<evidence type="ECO:0000256" key="1">
    <source>
        <dbReference type="ARBA" id="ARBA00011073"/>
    </source>
</evidence>
<evidence type="ECO:0000256" key="6">
    <source>
        <dbReference type="PROSITE-ProRule" id="PRU01240"/>
    </source>
</evidence>
<evidence type="ECO:0000313" key="9">
    <source>
        <dbReference type="EMBL" id="EHI57090.1"/>
    </source>
</evidence>
<keyword evidence="2 6" id="KW-0645">Protease</keyword>
<organism evidence="9 10">
    <name type="scientific">Hungatella hathewayi WAL-18680</name>
    <dbReference type="NCBI Taxonomy" id="742737"/>
    <lineage>
        <taxon>Bacteria</taxon>
        <taxon>Bacillati</taxon>
        <taxon>Bacillota</taxon>
        <taxon>Clostridia</taxon>
        <taxon>Lachnospirales</taxon>
        <taxon>Lachnospiraceae</taxon>
        <taxon>Hungatella</taxon>
    </lineage>
</organism>
<evidence type="ECO:0000313" key="10">
    <source>
        <dbReference type="Proteomes" id="UP000005384"/>
    </source>
</evidence>
<dbReference type="PROSITE" id="PS00138">
    <property type="entry name" value="SUBTILASE_SER"/>
    <property type="match status" value="1"/>
</dbReference>
<dbReference type="Pfam" id="PF00082">
    <property type="entry name" value="Peptidase_S8"/>
    <property type="match status" value="1"/>
</dbReference>
<dbReference type="GO" id="GO:0004252">
    <property type="term" value="F:serine-type endopeptidase activity"/>
    <property type="evidence" value="ECO:0007669"/>
    <property type="project" value="UniProtKB-UniRule"/>
</dbReference>
<dbReference type="PRINTS" id="PR00723">
    <property type="entry name" value="SUBTILISIN"/>
</dbReference>
<dbReference type="InterPro" id="IPR050131">
    <property type="entry name" value="Peptidase_S8_subtilisin-like"/>
</dbReference>
<comment type="similarity">
    <text evidence="1 6 7">Belongs to the peptidase S8 family.</text>
</comment>
<dbReference type="PATRIC" id="fig|742737.3.peg.4985"/>
<dbReference type="CDD" id="cd07487">
    <property type="entry name" value="Peptidases_S8_1"/>
    <property type="match status" value="1"/>
</dbReference>
<evidence type="ECO:0000259" key="8">
    <source>
        <dbReference type="Pfam" id="PF00082"/>
    </source>
</evidence>
<dbReference type="InterPro" id="IPR023827">
    <property type="entry name" value="Peptidase_S8_Asp-AS"/>
</dbReference>
<dbReference type="Gene3D" id="3.40.50.200">
    <property type="entry name" value="Peptidase S8/S53 domain"/>
    <property type="match status" value="1"/>
</dbReference>
<feature type="active site" description="Charge relay system" evidence="5 6">
    <location>
        <position position="235"/>
    </location>
</feature>
<dbReference type="InterPro" id="IPR000209">
    <property type="entry name" value="Peptidase_S8/S53_dom"/>
</dbReference>
<dbReference type="InterPro" id="IPR036852">
    <property type="entry name" value="Peptidase_S8/S53_dom_sf"/>
</dbReference>
<feature type="active site" description="Charge relay system" evidence="5 6">
    <location>
        <position position="55"/>
    </location>
</feature>
<feature type="domain" description="Peptidase S8/S53" evidence="8">
    <location>
        <begin position="14"/>
        <end position="281"/>
    </location>
</feature>
<accession>G5INB9</accession>
<keyword evidence="4 6" id="KW-0720">Serine protease</keyword>
<evidence type="ECO:0000256" key="7">
    <source>
        <dbReference type="RuleBase" id="RU003355"/>
    </source>
</evidence>
<dbReference type="HOGENOM" id="CLU_011263_15_5_9"/>
<protein>
    <recommendedName>
        <fullName evidence="8">Peptidase S8/S53 domain-containing protein</fullName>
    </recommendedName>
</protein>
<evidence type="ECO:0000256" key="4">
    <source>
        <dbReference type="ARBA" id="ARBA00022825"/>
    </source>
</evidence>
<dbReference type="EMBL" id="ADLN01000127">
    <property type="protein sequence ID" value="EHI57090.1"/>
    <property type="molecule type" value="Genomic_DNA"/>
</dbReference>
<keyword evidence="10" id="KW-1185">Reference proteome</keyword>
<evidence type="ECO:0000256" key="3">
    <source>
        <dbReference type="ARBA" id="ARBA00022801"/>
    </source>
</evidence>
<dbReference type="SUPFAM" id="SSF52743">
    <property type="entry name" value="Subtilisin-like"/>
    <property type="match status" value="1"/>
</dbReference>
<evidence type="ECO:0000256" key="5">
    <source>
        <dbReference type="PIRSR" id="PIRSR615500-1"/>
    </source>
</evidence>